<feature type="compositionally biased region" description="Polar residues" evidence="1">
    <location>
        <begin position="196"/>
        <end position="208"/>
    </location>
</feature>
<dbReference type="InterPro" id="IPR003034">
    <property type="entry name" value="SAP_dom"/>
</dbReference>
<keyword evidence="4" id="KW-1185">Reference proteome</keyword>
<protein>
    <recommendedName>
        <fullName evidence="2">SAP domain-containing protein</fullName>
    </recommendedName>
</protein>
<feature type="region of interest" description="Disordered" evidence="1">
    <location>
        <begin position="577"/>
        <end position="607"/>
    </location>
</feature>
<evidence type="ECO:0000259" key="2">
    <source>
        <dbReference type="Pfam" id="PF02037"/>
    </source>
</evidence>
<dbReference type="Proteomes" id="UP001147733">
    <property type="component" value="Unassembled WGS sequence"/>
</dbReference>
<dbReference type="InterPro" id="IPR034257">
    <property type="entry name" value="Acinus_RRM"/>
</dbReference>
<evidence type="ECO:0000256" key="1">
    <source>
        <dbReference type="SAM" id="MobiDB-lite"/>
    </source>
</evidence>
<dbReference type="InterPro" id="IPR036361">
    <property type="entry name" value="SAP_dom_sf"/>
</dbReference>
<dbReference type="Pfam" id="PF16294">
    <property type="entry name" value="RSB_motif"/>
    <property type="match status" value="1"/>
</dbReference>
<feature type="compositionally biased region" description="Low complexity" evidence="1">
    <location>
        <begin position="44"/>
        <end position="64"/>
    </location>
</feature>
<dbReference type="PANTHER" id="PTHR47031">
    <property type="entry name" value="SAP DNA-BINDING DOMAIN-CONTAINING PROTEIN"/>
    <property type="match status" value="1"/>
</dbReference>
<dbReference type="GeneID" id="81381066"/>
<proteinExistence type="predicted"/>
<dbReference type="PANTHER" id="PTHR47031:SF3">
    <property type="entry name" value="SAP DOMAIN-CONTAINING PROTEIN"/>
    <property type="match status" value="1"/>
</dbReference>
<reference evidence="3" key="1">
    <citation type="submission" date="2022-11" db="EMBL/GenBank/DDBJ databases">
        <authorList>
            <person name="Petersen C."/>
        </authorList>
    </citation>
    <scope>NUCLEOTIDE SEQUENCE</scope>
    <source>
        <strain evidence="3">IBT 23319</strain>
    </source>
</reference>
<dbReference type="Pfam" id="PF02037">
    <property type="entry name" value="SAP"/>
    <property type="match status" value="1"/>
</dbReference>
<name>A0A9W9TUS4_PENCI</name>
<feature type="compositionally biased region" description="Polar residues" evidence="1">
    <location>
        <begin position="73"/>
        <end position="90"/>
    </location>
</feature>
<dbReference type="SUPFAM" id="SSF68906">
    <property type="entry name" value="SAP domain"/>
    <property type="match status" value="1"/>
</dbReference>
<dbReference type="InterPro" id="IPR032552">
    <property type="entry name" value="RSB_motif"/>
</dbReference>
<feature type="domain" description="SAP" evidence="2">
    <location>
        <begin position="3"/>
        <end position="27"/>
    </location>
</feature>
<feature type="region of interest" description="Disordered" evidence="1">
    <location>
        <begin position="37"/>
        <end position="287"/>
    </location>
</feature>
<dbReference type="OrthoDB" id="5348404at2759"/>
<dbReference type="CDD" id="cd12432">
    <property type="entry name" value="RRM_ACINU"/>
    <property type="match status" value="1"/>
</dbReference>
<feature type="compositionally biased region" description="Basic and acidic residues" evidence="1">
    <location>
        <begin position="254"/>
        <end position="274"/>
    </location>
</feature>
<comment type="caution">
    <text evidence="3">The sequence shown here is derived from an EMBL/GenBank/DDBJ whole genome shotgun (WGS) entry which is preliminary data.</text>
</comment>
<dbReference type="RefSeq" id="XP_056504393.1">
    <property type="nucleotide sequence ID" value="XM_056641899.1"/>
</dbReference>
<feature type="compositionally biased region" description="Gly residues" evidence="1">
    <location>
        <begin position="587"/>
        <end position="600"/>
    </location>
</feature>
<reference evidence="3" key="2">
    <citation type="journal article" date="2023" name="IMA Fungus">
        <title>Comparative genomic study of the Penicillium genus elucidates a diverse pangenome and 15 lateral gene transfer events.</title>
        <authorList>
            <person name="Petersen C."/>
            <person name="Sorensen T."/>
            <person name="Nielsen M.R."/>
            <person name="Sondergaard T.E."/>
            <person name="Sorensen J.L."/>
            <person name="Fitzpatrick D.A."/>
            <person name="Frisvad J.C."/>
            <person name="Nielsen K.L."/>
        </authorList>
    </citation>
    <scope>NUCLEOTIDE SEQUENCE</scope>
    <source>
        <strain evidence="3">IBT 23319</strain>
    </source>
</reference>
<feature type="region of interest" description="Disordered" evidence="1">
    <location>
        <begin position="445"/>
        <end position="508"/>
    </location>
</feature>
<gene>
    <name evidence="3" type="ORF">N7469_002979</name>
</gene>
<feature type="compositionally biased region" description="Basic and acidic residues" evidence="1">
    <location>
        <begin position="117"/>
        <end position="151"/>
    </location>
</feature>
<dbReference type="AlphaFoldDB" id="A0A9W9TUS4"/>
<evidence type="ECO:0000313" key="3">
    <source>
        <dbReference type="EMBL" id="KAJ5241388.1"/>
    </source>
</evidence>
<feature type="compositionally biased region" description="Low complexity" evidence="1">
    <location>
        <begin position="481"/>
        <end position="491"/>
    </location>
</feature>
<sequence length="607" mass="67337">MADYSSWKVADLKAELKNRGIPQTGLRLKQHFIDKLAEEDTKASSDTTAAAEPEPIEAEGAQPEAIEEKTPAVETSDQQQVEAQPTQSLDQQPTQEEQQAAAKEQSPSSAPQAEGEPQQKDEEQKPEEPEGQVEGEKQETDDGRSNEKIEETDVAPQAAAPSDDLNKSQIVERPSEDIEKQQQEESVQPVDKTVLSAAQTSEANTELSTPLPVEEALEDKRKRKRRSQSPVPTPEAIAAKKTKAEEEGPQLLSKDTESNTLKQREEQKTSDESSPHVVTAKPPTPVKQDARFRGLFAPTEAVSVRRPSPSRDIVMEDAEVEPARHAATASLYIDGLMRPLQPIALRNHLVQLATAVDEPTNTETIDEFFLDPIKTHCFVRFRDTQAASRVRSSIHGKVWPNERNRKNLWADFIPDEKIQEWIQTEEASRNRAGPPVRWEVHYETTDEGTTATLSEAGPHSRSAPSKAREAVIDGPLGPHGSSSSQADRQQPSAPPSAPSRPGQGFKPLDELFKSTTAKPKLYYLPVARDIADKRLDQFDELLRKGSFPRRGGDEMRRITFENDDEFVDIGPEYGRAAAQRRQERGGRGGGRGRNWRGRGGLNKPIQN</sequence>
<organism evidence="3 4">
    <name type="scientific">Penicillium citrinum</name>
    <dbReference type="NCBI Taxonomy" id="5077"/>
    <lineage>
        <taxon>Eukaryota</taxon>
        <taxon>Fungi</taxon>
        <taxon>Dikarya</taxon>
        <taxon>Ascomycota</taxon>
        <taxon>Pezizomycotina</taxon>
        <taxon>Eurotiomycetes</taxon>
        <taxon>Eurotiomycetidae</taxon>
        <taxon>Eurotiales</taxon>
        <taxon>Aspergillaceae</taxon>
        <taxon>Penicillium</taxon>
    </lineage>
</organism>
<evidence type="ECO:0000313" key="4">
    <source>
        <dbReference type="Proteomes" id="UP001147733"/>
    </source>
</evidence>
<feature type="compositionally biased region" description="Low complexity" evidence="1">
    <location>
        <begin position="91"/>
        <end position="116"/>
    </location>
</feature>
<dbReference type="Gene3D" id="1.10.720.30">
    <property type="entry name" value="SAP domain"/>
    <property type="match status" value="1"/>
</dbReference>
<dbReference type="EMBL" id="JAPQKT010000002">
    <property type="protein sequence ID" value="KAJ5241388.1"/>
    <property type="molecule type" value="Genomic_DNA"/>
</dbReference>
<accession>A0A9W9TUS4</accession>
<feature type="compositionally biased region" description="Basic and acidic residues" evidence="1">
    <location>
        <begin position="173"/>
        <end position="183"/>
    </location>
</feature>